<evidence type="ECO:0000256" key="1">
    <source>
        <dbReference type="SAM" id="MobiDB-lite"/>
    </source>
</evidence>
<evidence type="ECO:0000313" key="2">
    <source>
        <dbReference type="EMBL" id="VEN52325.1"/>
    </source>
</evidence>
<feature type="compositionally biased region" description="Basic and acidic residues" evidence="1">
    <location>
        <begin position="42"/>
        <end position="63"/>
    </location>
</feature>
<proteinExistence type="predicted"/>
<feature type="non-terminal residue" evidence="2">
    <location>
        <position position="1"/>
    </location>
</feature>
<accession>A0A653CWN4</accession>
<keyword evidence="3" id="KW-1185">Reference proteome</keyword>
<sequence>PGLSNITDPSYVDGRIVQIAVLKEVTLTRYVIRHQTQNQVNSERKMEDKDKKRGPNYTEKEKSTPKYAWPVSFVTLNL</sequence>
<evidence type="ECO:0000313" key="3">
    <source>
        <dbReference type="Proteomes" id="UP000410492"/>
    </source>
</evidence>
<dbReference type="EMBL" id="CAACVG010009174">
    <property type="protein sequence ID" value="VEN52325.1"/>
    <property type="molecule type" value="Genomic_DNA"/>
</dbReference>
<dbReference type="AlphaFoldDB" id="A0A653CWN4"/>
<reference evidence="2 3" key="1">
    <citation type="submission" date="2019-01" db="EMBL/GenBank/DDBJ databases">
        <authorList>
            <person name="Sayadi A."/>
        </authorList>
    </citation>
    <scope>NUCLEOTIDE SEQUENCE [LARGE SCALE GENOMIC DNA]</scope>
</reference>
<feature type="region of interest" description="Disordered" evidence="1">
    <location>
        <begin position="37"/>
        <end position="63"/>
    </location>
</feature>
<dbReference type="Proteomes" id="UP000410492">
    <property type="component" value="Unassembled WGS sequence"/>
</dbReference>
<name>A0A653CWN4_CALMS</name>
<protein>
    <submittedName>
        <fullName evidence="2">Uncharacterized protein</fullName>
    </submittedName>
</protein>
<organism evidence="2 3">
    <name type="scientific">Callosobruchus maculatus</name>
    <name type="common">Southern cowpea weevil</name>
    <name type="synonym">Pulse bruchid</name>
    <dbReference type="NCBI Taxonomy" id="64391"/>
    <lineage>
        <taxon>Eukaryota</taxon>
        <taxon>Metazoa</taxon>
        <taxon>Ecdysozoa</taxon>
        <taxon>Arthropoda</taxon>
        <taxon>Hexapoda</taxon>
        <taxon>Insecta</taxon>
        <taxon>Pterygota</taxon>
        <taxon>Neoptera</taxon>
        <taxon>Endopterygota</taxon>
        <taxon>Coleoptera</taxon>
        <taxon>Polyphaga</taxon>
        <taxon>Cucujiformia</taxon>
        <taxon>Chrysomeloidea</taxon>
        <taxon>Chrysomelidae</taxon>
        <taxon>Bruchinae</taxon>
        <taxon>Bruchini</taxon>
        <taxon>Callosobruchus</taxon>
    </lineage>
</organism>
<feature type="non-terminal residue" evidence="2">
    <location>
        <position position="78"/>
    </location>
</feature>
<gene>
    <name evidence="2" type="ORF">CALMAC_LOCUS12505</name>
</gene>